<dbReference type="eggNOG" id="COG0457">
    <property type="taxonomic scope" value="Bacteria"/>
</dbReference>
<dbReference type="AlphaFoldDB" id="R8AWD3"/>
<comment type="caution">
    <text evidence="1">The sequence shown here is derived from an EMBL/GenBank/DDBJ whole genome shotgun (WGS) entry which is preliminary data.</text>
</comment>
<sequence length="425" mass="47578">MFEDLLFAKKRLDRWWRFNALKDAFITSQQATMNSKREVRVLDRAFRRIGYGPAPESVRPFWCELVSHGAARKSVLQAGDEKKIELLADNLDSETLPAKCWFDLYRLCIGVGFFQVGRILRDRGLGRMVSDAGQGGAVSSETLALGIYAELEKGNFTSAESLLNKLGGLRGNEQRALQAHWFLQLLEGSSERDTYGFSGSATSVDLEFGNFIKGKRVALVGPVPSDKAQGHEIDGHDVVVKFGYRGGQKGRDPETQGERLDISYYNNTQAQQLAQSDYEAVFSSIRWAVCHNRKGRSLFPADYPGVRQLTSFQWLLADTHFNAGPNAIIDLLRFLPAGICVFNTDLMLSSGRFAGYTPAGAKPVDYTRSFIKTHDPILQYQVMHQLWKVGYLSGDVRFNAVMGMGLRRYLDELQKAHGAREQALI</sequence>
<proteinExistence type="predicted"/>
<dbReference type="PATRIC" id="fig|1318628.3.peg.3571"/>
<name>R8AWD3_9GAMM</name>
<dbReference type="EMBL" id="ASAD01000026">
    <property type="protein sequence ID" value="EON90640.1"/>
    <property type="molecule type" value="Genomic_DNA"/>
</dbReference>
<keyword evidence="2" id="KW-1185">Reference proteome</keyword>
<reference evidence="1 2" key="1">
    <citation type="journal article" date="2013" name="Genome Announc.">
        <title>Draft Genome Sequence of the Moderately Halophilic Bacterium Marinobacter lipolyticus Strain SM19.</title>
        <authorList>
            <person name="Papke R.T."/>
            <person name="de la Haba R.R."/>
            <person name="Infante-Dominguez C."/>
            <person name="Perez D."/>
            <person name="Sanchez-Porro C."/>
            <person name="Lapierre P."/>
            <person name="Ventosa A."/>
        </authorList>
    </citation>
    <scope>NUCLEOTIDE SEQUENCE [LARGE SCALE GENOMIC DNA]</scope>
    <source>
        <strain evidence="1 2">SM19</strain>
    </source>
</reference>
<dbReference type="OrthoDB" id="6351826at2"/>
<dbReference type="Proteomes" id="UP000016540">
    <property type="component" value="Unassembled WGS sequence"/>
</dbReference>
<evidence type="ECO:0000313" key="2">
    <source>
        <dbReference type="Proteomes" id="UP000016540"/>
    </source>
</evidence>
<accession>R8AWD3</accession>
<protein>
    <submittedName>
        <fullName evidence="1">Uncharacterized protein</fullName>
    </submittedName>
</protein>
<dbReference type="HOGENOM" id="CLU_645290_0_0_6"/>
<evidence type="ECO:0000313" key="1">
    <source>
        <dbReference type="EMBL" id="EON90640.1"/>
    </source>
</evidence>
<dbReference type="STRING" id="1318628.MARLIPOL_17873"/>
<gene>
    <name evidence="1" type="ORF">MARLIPOL_17873</name>
</gene>
<organism evidence="1 2">
    <name type="scientific">Marinobacter lipolyticus SM19</name>
    <dbReference type="NCBI Taxonomy" id="1318628"/>
    <lineage>
        <taxon>Bacteria</taxon>
        <taxon>Pseudomonadati</taxon>
        <taxon>Pseudomonadota</taxon>
        <taxon>Gammaproteobacteria</taxon>
        <taxon>Pseudomonadales</taxon>
        <taxon>Marinobacteraceae</taxon>
        <taxon>Marinobacter</taxon>
    </lineage>
</organism>
<dbReference type="RefSeq" id="WP_012139817.1">
    <property type="nucleotide sequence ID" value="NZ_KE007331.1"/>
</dbReference>